<dbReference type="InterPro" id="IPR011008">
    <property type="entry name" value="Dimeric_a/b-barrel"/>
</dbReference>
<dbReference type="PhylomeDB" id="Q2RXF3"/>
<accession>Q2RXF3</accession>
<reference evidence="3 4" key="1">
    <citation type="journal article" date="2011" name="Stand. Genomic Sci.">
        <title>Complete genome sequence of Rhodospirillum rubrum type strain (S1).</title>
        <authorList>
            <person name="Munk A.C."/>
            <person name="Copeland A."/>
            <person name="Lucas S."/>
            <person name="Lapidus A."/>
            <person name="Del Rio T.G."/>
            <person name="Barry K."/>
            <person name="Detter J.C."/>
            <person name="Hammon N."/>
            <person name="Israni S."/>
            <person name="Pitluck S."/>
            <person name="Brettin T."/>
            <person name="Bruce D."/>
            <person name="Han C."/>
            <person name="Tapia R."/>
            <person name="Gilna P."/>
            <person name="Schmutz J."/>
            <person name="Larimer F."/>
            <person name="Land M."/>
            <person name="Kyrpides N.C."/>
            <person name="Mavromatis K."/>
            <person name="Richardson P."/>
            <person name="Rohde M."/>
            <person name="Goker M."/>
            <person name="Klenk H.P."/>
            <person name="Zhang Y."/>
            <person name="Roberts G.P."/>
            <person name="Reslewic S."/>
            <person name="Schwartz D.C."/>
        </authorList>
    </citation>
    <scope>NUCLEOTIDE SEQUENCE [LARGE SCALE GENOMIC DNA]</scope>
    <source>
        <strain evidence="4">ATCC 11170 / ATH 1.1.1 / DSM 467 / LMG 4362 / NCIMB 8255 / S1</strain>
    </source>
</reference>
<dbReference type="HOGENOM" id="CLU_127039_0_1_5"/>
<dbReference type="SUPFAM" id="SSF54909">
    <property type="entry name" value="Dimeric alpha+beta barrel"/>
    <property type="match status" value="1"/>
</dbReference>
<evidence type="ECO:0000256" key="1">
    <source>
        <dbReference type="SAM" id="MobiDB-lite"/>
    </source>
</evidence>
<dbReference type="PANTHER" id="PTHR37811:SF2">
    <property type="entry name" value="ABM DOMAIN-CONTAINING PROTEIN"/>
    <property type="match status" value="1"/>
</dbReference>
<feature type="region of interest" description="Disordered" evidence="1">
    <location>
        <begin position="101"/>
        <end position="129"/>
    </location>
</feature>
<dbReference type="EnsemblBacteria" id="ABC21192">
    <property type="protein sequence ID" value="ABC21192"/>
    <property type="gene ID" value="Rru_A0387"/>
</dbReference>
<dbReference type="InterPro" id="IPR052936">
    <property type="entry name" value="Jasmonate_Hydroxylase-like"/>
</dbReference>
<dbReference type="Gene3D" id="3.30.70.100">
    <property type="match status" value="1"/>
</dbReference>
<dbReference type="InterPro" id="IPR007138">
    <property type="entry name" value="ABM_dom"/>
</dbReference>
<evidence type="ECO:0000259" key="2">
    <source>
        <dbReference type="PROSITE" id="PS51725"/>
    </source>
</evidence>
<protein>
    <submittedName>
        <fullName evidence="3">Antibiotic biosynthesis monooxygenase</fullName>
    </submittedName>
</protein>
<dbReference type="KEGG" id="rru:Rru_A0387"/>
<dbReference type="Proteomes" id="UP000001929">
    <property type="component" value="Chromosome"/>
</dbReference>
<sequence length="129" mass="14286">MIAVIFEVWPAEGAMDSYLSIAAQLKDDLRKIDGFLSVERFQSLSDPGKLLSLSYFRDEEAVRAWRGLTAHRQAQAAGRKGLFADYRLRVAAVLRDYGLKDRHQAPDDGSGRAPHDPTASLGLANPFEP</sequence>
<dbReference type="PANTHER" id="PTHR37811">
    <property type="entry name" value="BLL5343 PROTEIN"/>
    <property type="match status" value="1"/>
</dbReference>
<feature type="compositionally biased region" description="Basic and acidic residues" evidence="1">
    <location>
        <begin position="101"/>
        <end position="115"/>
    </location>
</feature>
<dbReference type="PATRIC" id="fig|269796.9.peg.444"/>
<dbReference type="GO" id="GO:0004497">
    <property type="term" value="F:monooxygenase activity"/>
    <property type="evidence" value="ECO:0007669"/>
    <property type="project" value="UniProtKB-KW"/>
</dbReference>
<dbReference type="eggNOG" id="COG2329">
    <property type="taxonomic scope" value="Bacteria"/>
</dbReference>
<name>Q2RXF3_RHORT</name>
<keyword evidence="3" id="KW-0560">Oxidoreductase</keyword>
<dbReference type="AlphaFoldDB" id="Q2RXF3"/>
<keyword evidence="4" id="KW-1185">Reference proteome</keyword>
<dbReference type="STRING" id="269796.Rru_A0387"/>
<dbReference type="EMBL" id="CP000230">
    <property type="protein sequence ID" value="ABC21192.1"/>
    <property type="molecule type" value="Genomic_DNA"/>
</dbReference>
<evidence type="ECO:0000313" key="4">
    <source>
        <dbReference type="Proteomes" id="UP000001929"/>
    </source>
</evidence>
<feature type="domain" description="ABM" evidence="2">
    <location>
        <begin position="2"/>
        <end position="90"/>
    </location>
</feature>
<keyword evidence="3" id="KW-0503">Monooxygenase</keyword>
<gene>
    <name evidence="3" type="ordered locus">Rru_A0387</name>
</gene>
<dbReference type="PROSITE" id="PS51725">
    <property type="entry name" value="ABM"/>
    <property type="match status" value="1"/>
</dbReference>
<evidence type="ECO:0000313" key="3">
    <source>
        <dbReference type="EMBL" id="ABC21192.1"/>
    </source>
</evidence>
<dbReference type="RefSeq" id="WP_011388146.1">
    <property type="nucleotide sequence ID" value="NC_007643.1"/>
</dbReference>
<organism evidence="3 4">
    <name type="scientific">Rhodospirillum rubrum (strain ATCC 11170 / ATH 1.1.1 / DSM 467 / LMG 4362 / NCIMB 8255 / S1)</name>
    <dbReference type="NCBI Taxonomy" id="269796"/>
    <lineage>
        <taxon>Bacteria</taxon>
        <taxon>Pseudomonadati</taxon>
        <taxon>Pseudomonadota</taxon>
        <taxon>Alphaproteobacteria</taxon>
        <taxon>Rhodospirillales</taxon>
        <taxon>Rhodospirillaceae</taxon>
        <taxon>Rhodospirillum</taxon>
    </lineage>
</organism>
<dbReference type="Pfam" id="PF03992">
    <property type="entry name" value="ABM"/>
    <property type="match status" value="1"/>
</dbReference>
<proteinExistence type="predicted"/>